<dbReference type="InParanoid" id="G4T7N1"/>
<dbReference type="HOGENOM" id="CLU_1555858_0_0_1"/>
<evidence type="ECO:0000313" key="2">
    <source>
        <dbReference type="Proteomes" id="UP000007148"/>
    </source>
</evidence>
<dbReference type="GO" id="GO:0016705">
    <property type="term" value="F:oxidoreductase activity, acting on paired donors, with incorporation or reduction of molecular oxygen"/>
    <property type="evidence" value="ECO:0007669"/>
    <property type="project" value="InterPro"/>
</dbReference>
<dbReference type="GO" id="GO:0020037">
    <property type="term" value="F:heme binding"/>
    <property type="evidence" value="ECO:0007669"/>
    <property type="project" value="InterPro"/>
</dbReference>
<comment type="caution">
    <text evidence="1">The sequence shown here is derived from an EMBL/GenBank/DDBJ whole genome shotgun (WGS) entry which is preliminary data.</text>
</comment>
<reference evidence="1 2" key="1">
    <citation type="journal article" date="2011" name="PLoS Pathog.">
        <title>Endophytic Life Strategies Decoded by Genome and Transcriptome Analyses of the Mutualistic Root Symbiont Piriformospora indica.</title>
        <authorList>
            <person name="Zuccaro A."/>
            <person name="Lahrmann U."/>
            <person name="Guldener U."/>
            <person name="Langen G."/>
            <person name="Pfiffi S."/>
            <person name="Biedenkopf D."/>
            <person name="Wong P."/>
            <person name="Samans B."/>
            <person name="Grimm C."/>
            <person name="Basiewicz M."/>
            <person name="Murat C."/>
            <person name="Martin F."/>
            <person name="Kogel K.H."/>
        </authorList>
    </citation>
    <scope>NUCLEOTIDE SEQUENCE [LARGE SCALE GENOMIC DNA]</scope>
    <source>
        <strain evidence="1 2">DSM 11827</strain>
    </source>
</reference>
<dbReference type="Gene3D" id="1.10.630.10">
    <property type="entry name" value="Cytochrome P450"/>
    <property type="match status" value="1"/>
</dbReference>
<dbReference type="STRING" id="1109443.G4T7N1"/>
<sequence>MLAATLQVLPAFRLSGICTTSLQMIGATSLANGRSSDIVYAQLPGTSFIVINSLEIAQEVLSKHANINSGRRLGHMVMREMGCDWIPAFMKANTTHAKHRAIPKGDLIKTLGLTIIELAYGRKIVREHGVEMIAINVEGVMMINEAMQTVWAVDHIPLLRYVPSWFPGAQFK</sequence>
<dbReference type="GO" id="GO:0004497">
    <property type="term" value="F:monooxygenase activity"/>
    <property type="evidence" value="ECO:0007669"/>
    <property type="project" value="InterPro"/>
</dbReference>
<dbReference type="OrthoDB" id="1055148at2759"/>
<organism evidence="1 2">
    <name type="scientific">Serendipita indica (strain DSM 11827)</name>
    <name type="common">Root endophyte fungus</name>
    <name type="synonym">Piriformospora indica</name>
    <dbReference type="NCBI Taxonomy" id="1109443"/>
    <lineage>
        <taxon>Eukaryota</taxon>
        <taxon>Fungi</taxon>
        <taxon>Dikarya</taxon>
        <taxon>Basidiomycota</taxon>
        <taxon>Agaricomycotina</taxon>
        <taxon>Agaricomycetes</taxon>
        <taxon>Sebacinales</taxon>
        <taxon>Serendipitaceae</taxon>
        <taxon>Serendipita</taxon>
    </lineage>
</organism>
<accession>G4T7N1</accession>
<keyword evidence="2" id="KW-1185">Reference proteome</keyword>
<dbReference type="EMBL" id="CAFZ01000012">
    <property type="protein sequence ID" value="CCA67348.1"/>
    <property type="molecule type" value="Genomic_DNA"/>
</dbReference>
<dbReference type="GO" id="GO:0005506">
    <property type="term" value="F:iron ion binding"/>
    <property type="evidence" value="ECO:0007669"/>
    <property type="project" value="InterPro"/>
</dbReference>
<protein>
    <submittedName>
        <fullName evidence="1">Uncharacterized protein</fullName>
    </submittedName>
</protein>
<dbReference type="InterPro" id="IPR036396">
    <property type="entry name" value="Cyt_P450_sf"/>
</dbReference>
<evidence type="ECO:0000313" key="1">
    <source>
        <dbReference type="EMBL" id="CCA67348.1"/>
    </source>
</evidence>
<dbReference type="AlphaFoldDB" id="G4T7N1"/>
<gene>
    <name evidence="1" type="ORF">PIIN_11832</name>
</gene>
<proteinExistence type="predicted"/>
<dbReference type="Proteomes" id="UP000007148">
    <property type="component" value="Unassembled WGS sequence"/>
</dbReference>
<name>G4T7N1_SERID</name>